<organism evidence="3 4">
    <name type="scientific">Rhizobium gallicum bv. gallicum R602sp</name>
    <dbReference type="NCBI Taxonomy" id="1041138"/>
    <lineage>
        <taxon>Bacteria</taxon>
        <taxon>Pseudomonadati</taxon>
        <taxon>Pseudomonadota</taxon>
        <taxon>Alphaproteobacteria</taxon>
        <taxon>Hyphomicrobiales</taxon>
        <taxon>Rhizobiaceae</taxon>
        <taxon>Rhizobium/Agrobacterium group</taxon>
        <taxon>Rhizobium</taxon>
    </lineage>
</organism>
<evidence type="ECO:0000313" key="3">
    <source>
        <dbReference type="EMBL" id="AJD42650.1"/>
    </source>
</evidence>
<evidence type="ECO:0000256" key="2">
    <source>
        <dbReference type="SAM" id="SignalP"/>
    </source>
</evidence>
<dbReference type="Proteomes" id="UP000031368">
    <property type="component" value="Chromosome"/>
</dbReference>
<reference evidence="3 4" key="1">
    <citation type="submission" date="2013-11" db="EMBL/GenBank/DDBJ databases">
        <title>Complete genome sequence of Rhizobium gallicum bv. gallicum R602.</title>
        <authorList>
            <person name="Bustos P."/>
            <person name="Santamaria R.I."/>
            <person name="Lozano L."/>
            <person name="Acosta J.L."/>
            <person name="Ormeno-Orrillo E."/>
            <person name="Rogel M.A."/>
            <person name="Romero D."/>
            <person name="Cevallos M.A."/>
            <person name="Martinez-Romero E."/>
            <person name="Gonzalez V."/>
        </authorList>
    </citation>
    <scope>NUCLEOTIDE SEQUENCE [LARGE SCALE GENOMIC DNA]</scope>
    <source>
        <strain evidence="3 4">R602</strain>
    </source>
</reference>
<gene>
    <name evidence="3" type="ORF">RGR602_CH03341</name>
</gene>
<protein>
    <submittedName>
        <fullName evidence="3">Uncharacterized protein</fullName>
    </submittedName>
</protein>
<dbReference type="AlphaFoldDB" id="A0A0B4X7D7"/>
<evidence type="ECO:0000256" key="1">
    <source>
        <dbReference type="SAM" id="MobiDB-lite"/>
    </source>
</evidence>
<dbReference type="EMBL" id="CP006877">
    <property type="protein sequence ID" value="AJD42650.1"/>
    <property type="molecule type" value="Genomic_DNA"/>
</dbReference>
<feature type="compositionally biased region" description="Low complexity" evidence="1">
    <location>
        <begin position="65"/>
        <end position="78"/>
    </location>
</feature>
<evidence type="ECO:0000313" key="4">
    <source>
        <dbReference type="Proteomes" id="UP000031368"/>
    </source>
</evidence>
<name>A0A0B4X7D7_9HYPH</name>
<dbReference type="HOGENOM" id="CLU_2119490_0_0_5"/>
<feature type="chain" id="PRO_5002111069" evidence="2">
    <location>
        <begin position="22"/>
        <end position="133"/>
    </location>
</feature>
<proteinExistence type="predicted"/>
<keyword evidence="2" id="KW-0732">Signal</keyword>
<keyword evidence="4" id="KW-1185">Reference proteome</keyword>
<accession>A0A0B4X7D7</accession>
<dbReference type="KEGG" id="rga:RGR602_CH03341"/>
<feature type="region of interest" description="Disordered" evidence="1">
    <location>
        <begin position="40"/>
        <end position="116"/>
    </location>
</feature>
<feature type="signal peptide" evidence="2">
    <location>
        <begin position="1"/>
        <end position="21"/>
    </location>
</feature>
<dbReference type="RefSeq" id="WP_039846001.1">
    <property type="nucleotide sequence ID" value="NZ_CP006877.1"/>
</dbReference>
<sequence length="133" mass="13745">MLIRLIAATAVPLLLTVPAFADCSQELAKLEQAVVSAETGASANKSGVPVTKHQEDVTAGKQKQGVGTETTGSTGTQTKAISPHQEQVTGKRTGESAGKPSQIMADARKMAQAGDEQGCMKKLAEIKGLIGEQ</sequence>